<dbReference type="InterPro" id="IPR008490">
    <property type="entry name" value="Transposase_InsH_N"/>
</dbReference>
<dbReference type="GO" id="GO:0003677">
    <property type="term" value="F:DNA binding"/>
    <property type="evidence" value="ECO:0007669"/>
    <property type="project" value="InterPro"/>
</dbReference>
<protein>
    <submittedName>
        <fullName evidence="3">Transposase IS5</fullName>
    </submittedName>
</protein>
<feature type="domain" description="Transposase IS4-like" evidence="1">
    <location>
        <begin position="228"/>
        <end position="396"/>
    </location>
</feature>
<dbReference type="EMBL" id="KT962120">
    <property type="protein sequence ID" value="AMT81313.1"/>
    <property type="molecule type" value="Genomic_DNA"/>
</dbReference>
<dbReference type="PANTHER" id="PTHR35604:SF2">
    <property type="entry name" value="TRANSPOSASE INSH FOR INSERTION SEQUENCE ELEMENT IS5A-RELATED"/>
    <property type="match status" value="1"/>
</dbReference>
<sequence length="463" mass="51146">MGLSGGLAAMAMGRDSEVQSDLIVTWAEIPRSPGHVFYDKLQKLLAEAGFDGFVEKTCKPYYAPRMGAPSLPPGRYFRMLLIGYFEGIDSERGIVWRCSDSLSLREFLRLSSRDKVPDHSWLSKTRSRLPHEVHDQIFGWVLALVAGHDLVKGERIGVDGSTMEANAALRTIVRRDNGETYREMLVRMAQESGIDTPTIDDLVRLDRKRKGKKLSNADWASKTDPDAKVARMKNGSTRLAYKPEHAVDLDTGVIVAAPIHPADKGDTTTLDATLETAARNLADIGLAPTSGDPCDLVTDKGYHSRELLKGLDGDIWKTRIAEPAPPNGYLRWHGDEAAQKAVYANRSRLKSAVGRKAMRKRGEMVERSFAHVLDRGGMRRAWLRGRENVHKRYLIHVAGFNLGILMRALFGCGTPRGARGASKAFLFVVQTDVALVIALVAEFDGERAMLLIVFTPEGADRPG</sequence>
<dbReference type="GO" id="GO:0004803">
    <property type="term" value="F:transposase activity"/>
    <property type="evidence" value="ECO:0007669"/>
    <property type="project" value="InterPro"/>
</dbReference>
<evidence type="ECO:0000259" key="2">
    <source>
        <dbReference type="Pfam" id="PF05598"/>
    </source>
</evidence>
<evidence type="ECO:0000259" key="1">
    <source>
        <dbReference type="Pfam" id="PF01609"/>
    </source>
</evidence>
<organism evidence="3">
    <name type="scientific">Sphingobium baderi</name>
    <dbReference type="NCBI Taxonomy" id="1332080"/>
    <lineage>
        <taxon>Bacteria</taxon>
        <taxon>Pseudomonadati</taxon>
        <taxon>Pseudomonadota</taxon>
        <taxon>Alphaproteobacteria</taxon>
        <taxon>Sphingomonadales</taxon>
        <taxon>Sphingomonadaceae</taxon>
        <taxon>Sphingobium</taxon>
    </lineage>
</organism>
<dbReference type="InterPro" id="IPR002559">
    <property type="entry name" value="Transposase_11"/>
</dbReference>
<dbReference type="Pfam" id="PF01609">
    <property type="entry name" value="DDE_Tnp_1"/>
    <property type="match status" value="1"/>
</dbReference>
<dbReference type="Pfam" id="PF05598">
    <property type="entry name" value="DUF772"/>
    <property type="match status" value="1"/>
</dbReference>
<reference evidence="3" key="1">
    <citation type="submission" date="2015-10" db="EMBL/GenBank/DDBJ databases">
        <title>A Two-component Flavoprotein Monooxygenase System MeaXY Responsible for para-Hydroxylation of 2-Methyl-6-ethylaniline and 2,6-Diethylaniline in Sphingobium baderi DE-13.</title>
        <authorList>
            <person name="Cheng M."/>
            <person name="Meng Q."/>
            <person name="Yang Y."/>
            <person name="Chu C."/>
            <person name="Yan X."/>
            <person name="He J."/>
            <person name="Li S."/>
        </authorList>
    </citation>
    <scope>NUCLEOTIDE SEQUENCE</scope>
    <source>
        <strain evidence="3">DE-13</strain>
    </source>
</reference>
<evidence type="ECO:0000313" key="3">
    <source>
        <dbReference type="EMBL" id="AMT81313.1"/>
    </source>
</evidence>
<accession>A0A144J2L9</accession>
<dbReference type="AlphaFoldDB" id="A0A144J2L9"/>
<feature type="domain" description="Transposase InsH N-terminal" evidence="2">
    <location>
        <begin position="35"/>
        <end position="128"/>
    </location>
</feature>
<proteinExistence type="predicted"/>
<dbReference type="PANTHER" id="PTHR35604">
    <property type="entry name" value="TRANSPOSASE INSH FOR INSERTION SEQUENCE ELEMENT IS5A-RELATED"/>
    <property type="match status" value="1"/>
</dbReference>
<dbReference type="GO" id="GO:0006313">
    <property type="term" value="P:DNA transposition"/>
    <property type="evidence" value="ECO:0007669"/>
    <property type="project" value="InterPro"/>
</dbReference>
<name>A0A144J2L9_9SPHN</name>